<proteinExistence type="predicted"/>
<reference evidence="1 2" key="1">
    <citation type="journal article" date="2018" name="Sci. Rep.">
        <title>Rhizobium tumorigenes sp. nov., a novel plant tumorigenic bacterium isolated from cane gall tumors on thornless blackberry.</title>
        <authorList>
            <person name="Kuzmanovi N."/>
            <person name="Smalla K."/>
            <person name="Gronow S."/>
            <person name="PuBawska J."/>
        </authorList>
    </citation>
    <scope>NUCLEOTIDE SEQUENCE [LARGE SCALE GENOMIC DNA]</scope>
    <source>
        <strain evidence="1 2">1078</strain>
    </source>
</reference>
<gene>
    <name evidence="1" type="ORF">PR017_00575</name>
</gene>
<dbReference type="KEGG" id="rtu:PR017_00575"/>
<sequence length="194" mass="20960">MLGFSRVPDLQWSYGENSGSQPEAIKYYAGLRQCPNPECHAVISAFSDSEGGRSVHRPEVLVFSGSNLPPGLMGTIEEAVQCHAVGLYVASAVLVRHMLEHLCNDIGADGEGLQSRIAALNTFTPMTGERPGVAGGARIVFNDDADIQTREPYTVSSEESELAIYLARQLLRAVYQYGSLRSRLMALRTAPGMG</sequence>
<dbReference type="Proteomes" id="UP000249499">
    <property type="component" value="Chromosome"/>
</dbReference>
<dbReference type="AlphaFoldDB" id="A0AAF1K4F1"/>
<dbReference type="RefSeq" id="WP_111216590.1">
    <property type="nucleotide sequence ID" value="NZ_CP117255.1"/>
</dbReference>
<accession>A0AAF1K4F1</accession>
<keyword evidence="2" id="KW-1185">Reference proteome</keyword>
<name>A0AAF1K4F1_9HYPH</name>
<organism evidence="1 2">
    <name type="scientific">Rhizobium tumorigenes</name>
    <dbReference type="NCBI Taxonomy" id="2041385"/>
    <lineage>
        <taxon>Bacteria</taxon>
        <taxon>Pseudomonadati</taxon>
        <taxon>Pseudomonadota</taxon>
        <taxon>Alphaproteobacteria</taxon>
        <taxon>Hyphomicrobiales</taxon>
        <taxon>Rhizobiaceae</taxon>
        <taxon>Rhizobium/Agrobacterium group</taxon>
        <taxon>Rhizobium</taxon>
    </lineage>
</organism>
<evidence type="ECO:0000313" key="1">
    <source>
        <dbReference type="EMBL" id="WFR95683.1"/>
    </source>
</evidence>
<dbReference type="EMBL" id="CP117255">
    <property type="protein sequence ID" value="WFR95683.1"/>
    <property type="molecule type" value="Genomic_DNA"/>
</dbReference>
<evidence type="ECO:0000313" key="2">
    <source>
        <dbReference type="Proteomes" id="UP000249499"/>
    </source>
</evidence>
<reference evidence="2" key="2">
    <citation type="journal article" date="2023" name="MicrobiologyOpen">
        <title>Genomics of the tumorigenes clade of the family Rhizobiaceae and description of Rhizobium rhododendri sp. nov.</title>
        <authorList>
            <person name="Kuzmanovic N."/>
            <person name="diCenzo G.C."/>
            <person name="Bunk B."/>
            <person name="Sproeer C."/>
            <person name="Fruehling A."/>
            <person name="Neumann-Schaal M."/>
            <person name="Overmann J."/>
            <person name="Smalla K."/>
        </authorList>
    </citation>
    <scope>NUCLEOTIDE SEQUENCE [LARGE SCALE GENOMIC DNA]</scope>
    <source>
        <strain evidence="2">1078</strain>
    </source>
</reference>
<protein>
    <submittedName>
        <fullName evidence="1">Uncharacterized protein</fullName>
    </submittedName>
</protein>